<dbReference type="GO" id="GO:0000287">
    <property type="term" value="F:magnesium ion binding"/>
    <property type="evidence" value="ECO:0007669"/>
    <property type="project" value="TreeGrafter"/>
</dbReference>
<dbReference type="InterPro" id="IPR023214">
    <property type="entry name" value="HAD_sf"/>
</dbReference>
<evidence type="ECO:0000313" key="2">
    <source>
        <dbReference type="Proteomes" id="UP000482155"/>
    </source>
</evidence>
<dbReference type="GO" id="GO:0016791">
    <property type="term" value="F:phosphatase activity"/>
    <property type="evidence" value="ECO:0007669"/>
    <property type="project" value="TreeGrafter"/>
</dbReference>
<dbReference type="Gene3D" id="3.90.1070.10">
    <property type="match status" value="1"/>
</dbReference>
<dbReference type="InterPro" id="IPR036412">
    <property type="entry name" value="HAD-like_sf"/>
</dbReference>
<dbReference type="Proteomes" id="UP000482155">
    <property type="component" value="Unassembled WGS sequence"/>
</dbReference>
<name>A0A6B3SMJ4_9BURK</name>
<dbReference type="NCBIfam" id="TIGR01484">
    <property type="entry name" value="HAD-SF-IIB"/>
    <property type="match status" value="1"/>
</dbReference>
<dbReference type="Pfam" id="PF08282">
    <property type="entry name" value="Hydrolase_3"/>
    <property type="match status" value="1"/>
</dbReference>
<accession>A0A6B3SMJ4</accession>
<dbReference type="GO" id="GO:0005829">
    <property type="term" value="C:cytosol"/>
    <property type="evidence" value="ECO:0007669"/>
    <property type="project" value="TreeGrafter"/>
</dbReference>
<gene>
    <name evidence="1" type="ORF">G3574_13375</name>
</gene>
<dbReference type="InterPro" id="IPR006379">
    <property type="entry name" value="HAD-SF_hydro_IIB"/>
</dbReference>
<dbReference type="AlphaFoldDB" id="A0A6B3SMJ4"/>
<protein>
    <submittedName>
        <fullName evidence="1">HAD family phosphatase</fullName>
    </submittedName>
</protein>
<dbReference type="RefSeq" id="WP_163963919.1">
    <property type="nucleotide sequence ID" value="NZ_JAAIVB010000044.1"/>
</dbReference>
<dbReference type="SUPFAM" id="SSF56784">
    <property type="entry name" value="HAD-like"/>
    <property type="match status" value="1"/>
</dbReference>
<reference evidence="1 2" key="1">
    <citation type="submission" date="2020-02" db="EMBL/GenBank/DDBJ databases">
        <authorList>
            <person name="Kim M.K."/>
        </authorList>
    </citation>
    <scope>NUCLEOTIDE SEQUENCE [LARGE SCALE GENOMIC DNA]</scope>
    <source>
        <strain evidence="1 2">17J57-3</strain>
    </source>
</reference>
<dbReference type="Gene3D" id="3.40.50.1000">
    <property type="entry name" value="HAD superfamily/HAD-like"/>
    <property type="match status" value="1"/>
</dbReference>
<keyword evidence="2" id="KW-1185">Reference proteome</keyword>
<evidence type="ECO:0000313" key="1">
    <source>
        <dbReference type="EMBL" id="NEX62074.1"/>
    </source>
</evidence>
<proteinExistence type="predicted"/>
<organism evidence="1 2">
    <name type="scientific">Noviherbaspirillum galbum</name>
    <dbReference type="NCBI Taxonomy" id="2709383"/>
    <lineage>
        <taxon>Bacteria</taxon>
        <taxon>Pseudomonadati</taxon>
        <taxon>Pseudomonadota</taxon>
        <taxon>Betaproteobacteria</taxon>
        <taxon>Burkholderiales</taxon>
        <taxon>Oxalobacteraceae</taxon>
        <taxon>Noviherbaspirillum</taxon>
    </lineage>
</organism>
<comment type="caution">
    <text evidence="1">The sequence shown here is derived from an EMBL/GenBank/DDBJ whole genome shotgun (WGS) entry which is preliminary data.</text>
</comment>
<dbReference type="PANTHER" id="PTHR10000">
    <property type="entry name" value="PHOSPHOSERINE PHOSPHATASE"/>
    <property type="match status" value="1"/>
</dbReference>
<dbReference type="EMBL" id="JAAIVB010000044">
    <property type="protein sequence ID" value="NEX62074.1"/>
    <property type="molecule type" value="Genomic_DNA"/>
</dbReference>
<sequence length="270" mass="29596">MSQARMTPLAEWPIEERRLIRGVLTDIDDTLTTHGRMLPDTLAAISSLRDAGYRIIAVTGRPTYWAMPLLRLCGFDAVIAENGASAFWPGEGGRTASWFYADAATRKAHRARLESFALVMQERFPEVQIAEDAPQRVGDLAFDIGEFAPPLPADKVAEVLDFIRKHGFHATSSSIHAHASLAPFCKQVASERLLREVFGTDDDEARRTYAFVGDSGNDARMFAHYPYSIGVANVTSHLSRLPVAPRFVASQAYGAGFVEVARCLPAARGS</sequence>
<dbReference type="PANTHER" id="PTHR10000:SF8">
    <property type="entry name" value="HAD SUPERFAMILY HYDROLASE-LIKE, TYPE 3"/>
    <property type="match status" value="1"/>
</dbReference>